<sequence length="208" mass="23666">MSDSRRLLEAANALSQLLRQHSIAHAFYGSILTAVLSDNPRCDEIFCIVEGGSTHPFRRVRQAIVGSEHFTTTHSPWSNRLHATYRQVIPAVEVSISEHIFDDVINDTGMKIEILPAGEYGPRRLDSSTTMQLKGIPFLTLSEFVRAKLKAWTIRGSDRDAQDIIYTLCRYWNRLDINRVPEQDMNHFVTAHRTAALSWAALKRKYGL</sequence>
<dbReference type="AlphaFoldDB" id="A0A9P7D402"/>
<organism evidence="1 2">
    <name type="scientific">Suillus placidus</name>
    <dbReference type="NCBI Taxonomy" id="48579"/>
    <lineage>
        <taxon>Eukaryota</taxon>
        <taxon>Fungi</taxon>
        <taxon>Dikarya</taxon>
        <taxon>Basidiomycota</taxon>
        <taxon>Agaricomycotina</taxon>
        <taxon>Agaricomycetes</taxon>
        <taxon>Agaricomycetidae</taxon>
        <taxon>Boletales</taxon>
        <taxon>Suillineae</taxon>
        <taxon>Suillaceae</taxon>
        <taxon>Suillus</taxon>
    </lineage>
</organism>
<keyword evidence="2" id="KW-1185">Reference proteome</keyword>
<gene>
    <name evidence="1" type="ORF">EV702DRAFT_97885</name>
</gene>
<evidence type="ECO:0000313" key="2">
    <source>
        <dbReference type="Proteomes" id="UP000714275"/>
    </source>
</evidence>
<protein>
    <submittedName>
        <fullName evidence="1">Uncharacterized protein</fullName>
    </submittedName>
</protein>
<dbReference type="EMBL" id="JABBWD010000012">
    <property type="protein sequence ID" value="KAG1779385.1"/>
    <property type="molecule type" value="Genomic_DNA"/>
</dbReference>
<dbReference type="OrthoDB" id="3168582at2759"/>
<comment type="caution">
    <text evidence="1">The sequence shown here is derived from an EMBL/GenBank/DDBJ whole genome shotgun (WGS) entry which is preliminary data.</text>
</comment>
<reference evidence="1" key="1">
    <citation type="journal article" date="2020" name="New Phytol.">
        <title>Comparative genomics reveals dynamic genome evolution in host specialist ectomycorrhizal fungi.</title>
        <authorList>
            <person name="Lofgren L.A."/>
            <person name="Nguyen N.H."/>
            <person name="Vilgalys R."/>
            <person name="Ruytinx J."/>
            <person name="Liao H.L."/>
            <person name="Branco S."/>
            <person name="Kuo A."/>
            <person name="LaButti K."/>
            <person name="Lipzen A."/>
            <person name="Andreopoulos W."/>
            <person name="Pangilinan J."/>
            <person name="Riley R."/>
            <person name="Hundley H."/>
            <person name="Na H."/>
            <person name="Barry K."/>
            <person name="Grigoriev I.V."/>
            <person name="Stajich J.E."/>
            <person name="Kennedy P.G."/>
        </authorList>
    </citation>
    <scope>NUCLEOTIDE SEQUENCE</scope>
    <source>
        <strain evidence="1">DOB743</strain>
    </source>
</reference>
<evidence type="ECO:0000313" key="1">
    <source>
        <dbReference type="EMBL" id="KAG1779385.1"/>
    </source>
</evidence>
<accession>A0A9P7D402</accession>
<name>A0A9P7D402_9AGAM</name>
<proteinExistence type="predicted"/>
<dbReference type="Proteomes" id="UP000714275">
    <property type="component" value="Unassembled WGS sequence"/>
</dbReference>